<gene>
    <name evidence="8" type="ORF">MD483_06575</name>
</gene>
<comment type="caution">
    <text evidence="8">The sequence shown here is derived from an EMBL/GenBank/DDBJ whole genome shotgun (WGS) entry which is preliminary data.</text>
</comment>
<evidence type="ECO:0000256" key="5">
    <source>
        <dbReference type="ARBA" id="ARBA00023136"/>
    </source>
</evidence>
<evidence type="ECO:0000256" key="3">
    <source>
        <dbReference type="ARBA" id="ARBA00022692"/>
    </source>
</evidence>
<dbReference type="GO" id="GO:0005886">
    <property type="term" value="C:plasma membrane"/>
    <property type="evidence" value="ECO:0007669"/>
    <property type="project" value="UniProtKB-SubCell"/>
</dbReference>
<keyword evidence="3 6" id="KW-0812">Transmembrane</keyword>
<feature type="transmembrane region" description="Helical" evidence="6">
    <location>
        <begin position="83"/>
        <end position="102"/>
    </location>
</feature>
<keyword evidence="5 6" id="KW-0472">Membrane</keyword>
<organism evidence="8 9">
    <name type="scientific">Vibrio paucivorans</name>
    <dbReference type="NCBI Taxonomy" id="2829489"/>
    <lineage>
        <taxon>Bacteria</taxon>
        <taxon>Pseudomonadati</taxon>
        <taxon>Pseudomonadota</taxon>
        <taxon>Gammaproteobacteria</taxon>
        <taxon>Vibrionales</taxon>
        <taxon>Vibrionaceae</taxon>
        <taxon>Vibrio</taxon>
    </lineage>
</organism>
<evidence type="ECO:0000313" key="9">
    <source>
        <dbReference type="Proteomes" id="UP001155586"/>
    </source>
</evidence>
<dbReference type="InterPro" id="IPR018076">
    <property type="entry name" value="T2SS_GspF_dom"/>
</dbReference>
<dbReference type="Proteomes" id="UP001155586">
    <property type="component" value="Unassembled WGS sequence"/>
</dbReference>
<keyword evidence="9" id="KW-1185">Reference proteome</keyword>
<protein>
    <submittedName>
        <fullName evidence="8">Type II secretion system F family protein</fullName>
    </submittedName>
</protein>
<reference evidence="8" key="1">
    <citation type="submission" date="2022-02" db="EMBL/GenBank/DDBJ databases">
        <title>Vibrio sp. nov., a new bacterium isolated from Bohai sea, China.</title>
        <authorList>
            <person name="Yuan Y."/>
        </authorList>
    </citation>
    <scope>NUCLEOTIDE SEQUENCE</scope>
    <source>
        <strain evidence="8">DBSS07</strain>
    </source>
</reference>
<dbReference type="EMBL" id="JAKRRX010000025">
    <property type="protein sequence ID" value="MCW8333486.1"/>
    <property type="molecule type" value="Genomic_DNA"/>
</dbReference>
<evidence type="ECO:0000256" key="6">
    <source>
        <dbReference type="SAM" id="Phobius"/>
    </source>
</evidence>
<name>A0A9X3CD06_9VIBR</name>
<evidence type="ECO:0000259" key="7">
    <source>
        <dbReference type="Pfam" id="PF00482"/>
    </source>
</evidence>
<dbReference type="AlphaFoldDB" id="A0A9X3CD06"/>
<proteinExistence type="predicted"/>
<evidence type="ECO:0000256" key="4">
    <source>
        <dbReference type="ARBA" id="ARBA00022989"/>
    </source>
</evidence>
<feature type="domain" description="Type II secretion system protein GspF" evidence="7">
    <location>
        <begin position="141"/>
        <end position="265"/>
    </location>
</feature>
<feature type="transmembrane region" description="Helical" evidence="6">
    <location>
        <begin position="249"/>
        <end position="269"/>
    </location>
</feature>
<sequence length="309" mass="35047">MIWGLFLVIAGGALMWRTLRAEKRKNIETYLSEANTTLLVSSMESDKQAIDLKSLTEDSIAKSFKRVLSHTTNMLGKMAGLKITAYLVSVWFVAMFFNSNFLRAPMEWVGSIVLLVSIPVGYLWLSKREKKRFDGEFPDALNMLAGAVSAGESITHAIMFVGRSLDGCVGKEFKRMGERLQLGESPDSVFRKACSRFPYSEFQFFVITLRANLQRGGQLKEVISRLNRLMFESRAIEKKKYALTAEARTSAKIVAAIPFFFLFMLQFLSPENYEYVMFHPDGKPILYYVIISECVGLLIVWSLMRGVKS</sequence>
<feature type="transmembrane region" description="Helical" evidence="6">
    <location>
        <begin position="285"/>
        <end position="304"/>
    </location>
</feature>
<evidence type="ECO:0000313" key="8">
    <source>
        <dbReference type="EMBL" id="MCW8333486.1"/>
    </source>
</evidence>
<dbReference type="PANTHER" id="PTHR35007">
    <property type="entry name" value="INTEGRAL MEMBRANE PROTEIN-RELATED"/>
    <property type="match status" value="1"/>
</dbReference>
<keyword evidence="4 6" id="KW-1133">Transmembrane helix</keyword>
<dbReference type="Pfam" id="PF00482">
    <property type="entry name" value="T2SSF"/>
    <property type="match status" value="1"/>
</dbReference>
<keyword evidence="2" id="KW-1003">Cell membrane</keyword>
<comment type="subcellular location">
    <subcellularLocation>
        <location evidence="1">Cell membrane</location>
        <topology evidence="1">Multi-pass membrane protein</topology>
    </subcellularLocation>
</comment>
<accession>A0A9X3CD06</accession>
<evidence type="ECO:0000256" key="1">
    <source>
        <dbReference type="ARBA" id="ARBA00004651"/>
    </source>
</evidence>
<evidence type="ECO:0000256" key="2">
    <source>
        <dbReference type="ARBA" id="ARBA00022475"/>
    </source>
</evidence>
<dbReference type="PANTHER" id="PTHR35007:SF2">
    <property type="entry name" value="PILUS ASSEMBLE PROTEIN"/>
    <property type="match status" value="1"/>
</dbReference>
<feature type="transmembrane region" description="Helical" evidence="6">
    <location>
        <begin position="108"/>
        <end position="125"/>
    </location>
</feature>